<dbReference type="InterPro" id="IPR039383">
    <property type="entry name" value="FHIT"/>
</dbReference>
<dbReference type="Gene3D" id="3.30.428.10">
    <property type="entry name" value="HIT-like"/>
    <property type="match status" value="1"/>
</dbReference>
<feature type="short sequence motif" description="Histidine triad motif" evidence="2">
    <location>
        <begin position="117"/>
        <end position="121"/>
    </location>
</feature>
<dbReference type="PANTHER" id="PTHR42997">
    <property type="entry name" value="HIT FAMILY HYDROLASE"/>
    <property type="match status" value="1"/>
</dbReference>
<dbReference type="PANTHER" id="PTHR42997:SF1">
    <property type="entry name" value="AP-4-A PHOSPHORYLASE"/>
    <property type="match status" value="1"/>
</dbReference>
<evidence type="ECO:0000256" key="1">
    <source>
        <dbReference type="ARBA" id="ARBA00022741"/>
    </source>
</evidence>
<feature type="domain" description="HIT" evidence="3">
    <location>
        <begin position="22"/>
        <end position="132"/>
    </location>
</feature>
<name>A0ABS5UCX9_9BACT</name>
<dbReference type="EMBL" id="JAHDYS010000024">
    <property type="protein sequence ID" value="MBT1073544.1"/>
    <property type="molecule type" value="Genomic_DNA"/>
</dbReference>
<dbReference type="PROSITE" id="PS51084">
    <property type="entry name" value="HIT_2"/>
    <property type="match status" value="1"/>
</dbReference>
<dbReference type="CDD" id="cd01275">
    <property type="entry name" value="FHIT"/>
    <property type="match status" value="1"/>
</dbReference>
<dbReference type="Proteomes" id="UP000784128">
    <property type="component" value="Unassembled WGS sequence"/>
</dbReference>
<proteinExistence type="predicted"/>
<reference evidence="4 5" key="1">
    <citation type="submission" date="2021-05" db="EMBL/GenBank/DDBJ databases">
        <title>The draft genome of Geobacter chapellei DSM 13688.</title>
        <authorList>
            <person name="Xu Z."/>
            <person name="Masuda Y."/>
            <person name="Itoh H."/>
            <person name="Senoo K."/>
        </authorList>
    </citation>
    <scope>NUCLEOTIDE SEQUENCE [LARGE SCALE GENOMIC DNA]</scope>
    <source>
        <strain evidence="4 5">DSM 13688</strain>
    </source>
</reference>
<dbReference type="InterPro" id="IPR052908">
    <property type="entry name" value="AP-4-A_phosphorylase"/>
</dbReference>
<dbReference type="Pfam" id="PF01230">
    <property type="entry name" value="HIT"/>
    <property type="match status" value="1"/>
</dbReference>
<dbReference type="InterPro" id="IPR011146">
    <property type="entry name" value="HIT-like"/>
</dbReference>
<keyword evidence="5" id="KW-1185">Reference proteome</keyword>
<evidence type="ECO:0000313" key="4">
    <source>
        <dbReference type="EMBL" id="MBT1073544.1"/>
    </source>
</evidence>
<evidence type="ECO:0000259" key="3">
    <source>
        <dbReference type="PROSITE" id="PS51084"/>
    </source>
</evidence>
<dbReference type="RefSeq" id="WP_214301629.1">
    <property type="nucleotide sequence ID" value="NZ_JAHDYS010000024.1"/>
</dbReference>
<evidence type="ECO:0000313" key="5">
    <source>
        <dbReference type="Proteomes" id="UP000784128"/>
    </source>
</evidence>
<evidence type="ECO:0000256" key="2">
    <source>
        <dbReference type="PROSITE-ProRule" id="PRU00464"/>
    </source>
</evidence>
<organism evidence="4 5">
    <name type="scientific">Pelotalea chapellei</name>
    <dbReference type="NCBI Taxonomy" id="44671"/>
    <lineage>
        <taxon>Bacteria</taxon>
        <taxon>Pseudomonadati</taxon>
        <taxon>Thermodesulfobacteriota</taxon>
        <taxon>Desulfuromonadia</taxon>
        <taxon>Geobacterales</taxon>
        <taxon>Geobacteraceae</taxon>
        <taxon>Pelotalea</taxon>
    </lineage>
</organism>
<keyword evidence="1" id="KW-0547">Nucleotide-binding</keyword>
<comment type="caution">
    <text evidence="4">The sequence shown here is derived from an EMBL/GenBank/DDBJ whole genome shotgun (WGS) entry which is preliminary data.</text>
</comment>
<dbReference type="SUPFAM" id="SSF54197">
    <property type="entry name" value="HIT-like"/>
    <property type="match status" value="1"/>
</dbReference>
<dbReference type="InterPro" id="IPR036265">
    <property type="entry name" value="HIT-like_sf"/>
</dbReference>
<protein>
    <submittedName>
        <fullName evidence="4">HIT domain-containing protein</fullName>
    </submittedName>
</protein>
<sequence length="159" mass="18059">MERLWAPWRMEYMMAPQHDSCFLCEAAEAGVDRNHLVLVKREFCLIMLNRYPYVGGHLMVVPLRHTGELDDLDDAEQLDLLHGVRQARAALRRTSAPEGFNIGMNIGKPAGAGLENHLHIHVVPRWNGDTNFMQPVGELRIISEGLKESYDRLRAAIDC</sequence>
<accession>A0ABS5UCX9</accession>
<gene>
    <name evidence="4" type="ORF">KJB30_17320</name>
</gene>